<keyword evidence="1" id="KW-0521">NADP</keyword>
<evidence type="ECO:0000259" key="6">
    <source>
        <dbReference type="Pfam" id="PF02826"/>
    </source>
</evidence>
<evidence type="ECO:0000259" key="5">
    <source>
        <dbReference type="Pfam" id="PF00389"/>
    </source>
</evidence>
<dbReference type="RefSeq" id="WP_086073117.1">
    <property type="nucleotide sequence ID" value="NZ_CP021109.1"/>
</dbReference>
<dbReference type="Gene3D" id="3.40.50.720">
    <property type="entry name" value="NAD(P)-binding Rossmann-like Domain"/>
    <property type="match status" value="2"/>
</dbReference>
<dbReference type="InterPro" id="IPR006139">
    <property type="entry name" value="D-isomer_2_OHA_DH_cat_dom"/>
</dbReference>
<dbReference type="CDD" id="cd12156">
    <property type="entry name" value="HPPR"/>
    <property type="match status" value="1"/>
</dbReference>
<dbReference type="EMBL" id="CP021109">
    <property type="protein sequence ID" value="ARP87862.1"/>
    <property type="molecule type" value="Genomic_DNA"/>
</dbReference>
<reference evidence="7 8" key="1">
    <citation type="submission" date="2017-05" db="EMBL/GenBank/DDBJ databases">
        <title>Complete and WGS of Bordetella genogroups.</title>
        <authorList>
            <person name="Spilker T."/>
            <person name="LiPuma J."/>
        </authorList>
    </citation>
    <scope>NUCLEOTIDE SEQUENCE [LARGE SCALE GENOMIC DNA]</scope>
    <source>
        <strain evidence="7 8">AU17164</strain>
    </source>
</reference>
<dbReference type="PROSITE" id="PS00065">
    <property type="entry name" value="D_2_HYDROXYACID_DH_1"/>
    <property type="match status" value="1"/>
</dbReference>
<feature type="domain" description="D-isomer specific 2-hydroxyacid dehydrogenase catalytic" evidence="5">
    <location>
        <begin position="40"/>
        <end position="313"/>
    </location>
</feature>
<dbReference type="Pfam" id="PF00389">
    <property type="entry name" value="2-Hacid_dh"/>
    <property type="match status" value="1"/>
</dbReference>
<dbReference type="PANTHER" id="PTHR10996:SF178">
    <property type="entry name" value="2-HYDROXYACID DEHYDROGENASE YGL185C-RELATED"/>
    <property type="match status" value="1"/>
</dbReference>
<keyword evidence="3" id="KW-0520">NAD</keyword>
<dbReference type="InterPro" id="IPR050223">
    <property type="entry name" value="D-isomer_2-hydroxyacid_DH"/>
</dbReference>
<evidence type="ECO:0000256" key="2">
    <source>
        <dbReference type="ARBA" id="ARBA00023002"/>
    </source>
</evidence>
<dbReference type="GO" id="GO:0005829">
    <property type="term" value="C:cytosol"/>
    <property type="evidence" value="ECO:0007669"/>
    <property type="project" value="TreeGrafter"/>
</dbReference>
<evidence type="ECO:0000256" key="1">
    <source>
        <dbReference type="ARBA" id="ARBA00022857"/>
    </source>
</evidence>
<dbReference type="InterPro" id="IPR029752">
    <property type="entry name" value="D-isomer_DH_CS1"/>
</dbReference>
<evidence type="ECO:0000256" key="3">
    <source>
        <dbReference type="ARBA" id="ARBA00023027"/>
    </source>
</evidence>
<keyword evidence="2 4" id="KW-0560">Oxidoreductase</keyword>
<dbReference type="GO" id="GO:0016618">
    <property type="term" value="F:hydroxypyruvate reductase [NAD(P)H] activity"/>
    <property type="evidence" value="ECO:0007669"/>
    <property type="project" value="TreeGrafter"/>
</dbReference>
<evidence type="ECO:0000256" key="4">
    <source>
        <dbReference type="RuleBase" id="RU003719"/>
    </source>
</evidence>
<dbReference type="SUPFAM" id="SSF51735">
    <property type="entry name" value="NAD(P)-binding Rossmann-fold domains"/>
    <property type="match status" value="1"/>
</dbReference>
<dbReference type="PANTHER" id="PTHR10996">
    <property type="entry name" value="2-HYDROXYACID DEHYDROGENASE-RELATED"/>
    <property type="match status" value="1"/>
</dbReference>
<name>A0A1W6Z3D5_9BORD</name>
<sequence length="317" mass="34292">MPDIDYQIVQLASMGAAMDAALAKRFRVLYLDGHDDVAGALREAPRATVAVTSVRKGLKREMIDALPGLRAVCSWGVGYETLDLAYARQRGIVASNTPEVLDDCVADLAWALLLTAARRTHVGDRYVKTGQWRSIGAFPLSTRVWGRRLGIVGMGRIGRAIAERGRGFGMDIRYHNRRPRTDTSHTFEPSLKALAEWSDFLVLACPGGAQTHHLIDAPILRALGPAGILVNIARGSVVDEAALVQALERGELGGAGLDVLEHEPAVPEPLRSMDQVALMPHVGSATHETRADMSRLVVDNAIAFLETGRLLTPIEDA</sequence>
<proteinExistence type="inferred from homology"/>
<protein>
    <submittedName>
        <fullName evidence="7">Hydroxyacid dehydrogenase</fullName>
    </submittedName>
</protein>
<dbReference type="AlphaFoldDB" id="A0A1W6Z3D5"/>
<evidence type="ECO:0000313" key="7">
    <source>
        <dbReference type="EMBL" id="ARP87862.1"/>
    </source>
</evidence>
<dbReference type="GO" id="GO:0030267">
    <property type="term" value="F:glyoxylate reductase (NADPH) activity"/>
    <property type="evidence" value="ECO:0007669"/>
    <property type="project" value="TreeGrafter"/>
</dbReference>
<dbReference type="FunFam" id="3.40.50.720:FF:000213">
    <property type="entry name" value="Putative 2-hydroxyacid dehydrogenase"/>
    <property type="match status" value="1"/>
</dbReference>
<keyword evidence="8" id="KW-1185">Reference proteome</keyword>
<evidence type="ECO:0000313" key="8">
    <source>
        <dbReference type="Proteomes" id="UP000194139"/>
    </source>
</evidence>
<dbReference type="Proteomes" id="UP000194139">
    <property type="component" value="Chromosome"/>
</dbReference>
<organism evidence="7 8">
    <name type="scientific">Bordetella genomosp. 9</name>
    <dbReference type="NCBI Taxonomy" id="1416803"/>
    <lineage>
        <taxon>Bacteria</taxon>
        <taxon>Pseudomonadati</taxon>
        <taxon>Pseudomonadota</taxon>
        <taxon>Betaproteobacteria</taxon>
        <taxon>Burkholderiales</taxon>
        <taxon>Alcaligenaceae</taxon>
        <taxon>Bordetella</taxon>
    </lineage>
</organism>
<feature type="domain" description="D-isomer specific 2-hydroxyacid dehydrogenase NAD-binding" evidence="6">
    <location>
        <begin position="111"/>
        <end position="283"/>
    </location>
</feature>
<dbReference type="InterPro" id="IPR006140">
    <property type="entry name" value="D-isomer_DH_NAD-bd"/>
</dbReference>
<dbReference type="InterPro" id="IPR036291">
    <property type="entry name" value="NAD(P)-bd_dom_sf"/>
</dbReference>
<comment type="similarity">
    <text evidence="4">Belongs to the D-isomer specific 2-hydroxyacid dehydrogenase family.</text>
</comment>
<accession>A0A1W6Z3D5</accession>
<dbReference type="SUPFAM" id="SSF52283">
    <property type="entry name" value="Formate/glycerate dehydrogenase catalytic domain-like"/>
    <property type="match status" value="1"/>
</dbReference>
<dbReference type="Pfam" id="PF02826">
    <property type="entry name" value="2-Hacid_dh_C"/>
    <property type="match status" value="1"/>
</dbReference>
<dbReference type="GO" id="GO:0051287">
    <property type="term" value="F:NAD binding"/>
    <property type="evidence" value="ECO:0007669"/>
    <property type="project" value="InterPro"/>
</dbReference>
<gene>
    <name evidence="7" type="ORF">CAL13_17820</name>
</gene>